<dbReference type="EMBL" id="VSRR010066281">
    <property type="protein sequence ID" value="MPC84737.1"/>
    <property type="molecule type" value="Genomic_DNA"/>
</dbReference>
<reference evidence="1 2" key="1">
    <citation type="submission" date="2019-05" db="EMBL/GenBank/DDBJ databases">
        <title>Another draft genome of Portunus trituberculatus and its Hox gene families provides insights of decapod evolution.</title>
        <authorList>
            <person name="Jeong J.-H."/>
            <person name="Song I."/>
            <person name="Kim S."/>
            <person name="Choi T."/>
            <person name="Kim D."/>
            <person name="Ryu S."/>
            <person name="Kim W."/>
        </authorList>
    </citation>
    <scope>NUCLEOTIDE SEQUENCE [LARGE SCALE GENOMIC DNA]</scope>
    <source>
        <tissue evidence="1">Muscle</tissue>
    </source>
</reference>
<dbReference type="AlphaFoldDB" id="A0A5B7ITG9"/>
<proteinExistence type="predicted"/>
<accession>A0A5B7ITG9</accession>
<protein>
    <submittedName>
        <fullName evidence="1">Uncharacterized protein</fullName>
    </submittedName>
</protein>
<evidence type="ECO:0000313" key="1">
    <source>
        <dbReference type="EMBL" id="MPC84737.1"/>
    </source>
</evidence>
<sequence>MADREKPTLYLTVFISSFLYLAGEKERQSPSAIKNSRKIKESLRYVGRQVAVTALVNLLPLASQM</sequence>
<comment type="caution">
    <text evidence="1">The sequence shown here is derived from an EMBL/GenBank/DDBJ whole genome shotgun (WGS) entry which is preliminary data.</text>
</comment>
<organism evidence="1 2">
    <name type="scientific">Portunus trituberculatus</name>
    <name type="common">Swimming crab</name>
    <name type="synonym">Neptunus trituberculatus</name>
    <dbReference type="NCBI Taxonomy" id="210409"/>
    <lineage>
        <taxon>Eukaryota</taxon>
        <taxon>Metazoa</taxon>
        <taxon>Ecdysozoa</taxon>
        <taxon>Arthropoda</taxon>
        <taxon>Crustacea</taxon>
        <taxon>Multicrustacea</taxon>
        <taxon>Malacostraca</taxon>
        <taxon>Eumalacostraca</taxon>
        <taxon>Eucarida</taxon>
        <taxon>Decapoda</taxon>
        <taxon>Pleocyemata</taxon>
        <taxon>Brachyura</taxon>
        <taxon>Eubrachyura</taxon>
        <taxon>Portunoidea</taxon>
        <taxon>Portunidae</taxon>
        <taxon>Portuninae</taxon>
        <taxon>Portunus</taxon>
    </lineage>
</organism>
<evidence type="ECO:0000313" key="2">
    <source>
        <dbReference type="Proteomes" id="UP000324222"/>
    </source>
</evidence>
<dbReference type="Proteomes" id="UP000324222">
    <property type="component" value="Unassembled WGS sequence"/>
</dbReference>
<name>A0A5B7ITG9_PORTR</name>
<gene>
    <name evidence="1" type="ORF">E2C01_079486</name>
</gene>
<keyword evidence="2" id="KW-1185">Reference proteome</keyword>